<protein>
    <recommendedName>
        <fullName evidence="7">Xylanolytic transcriptional activator regulatory domain-containing protein</fullName>
    </recommendedName>
</protein>
<keyword evidence="6" id="KW-0472">Membrane</keyword>
<evidence type="ECO:0000256" key="5">
    <source>
        <dbReference type="ARBA" id="ARBA00023242"/>
    </source>
</evidence>
<keyword evidence="5" id="KW-0539">Nucleus</keyword>
<keyword evidence="6" id="KW-0812">Transmembrane</keyword>
<dbReference type="Proteomes" id="UP001161757">
    <property type="component" value="Unassembled WGS sequence"/>
</dbReference>
<dbReference type="EMBL" id="JAJGCB010000002">
    <property type="protein sequence ID" value="KAJ8994949.1"/>
    <property type="molecule type" value="Genomic_DNA"/>
</dbReference>
<feature type="domain" description="Xylanolytic transcriptional activator regulatory" evidence="7">
    <location>
        <begin position="134"/>
        <end position="208"/>
    </location>
</feature>
<keyword evidence="6" id="KW-1133">Transmembrane helix</keyword>
<keyword evidence="4" id="KW-0804">Transcription</keyword>
<name>A0AAN6IXI9_EXODE</name>
<dbReference type="GO" id="GO:0005634">
    <property type="term" value="C:nucleus"/>
    <property type="evidence" value="ECO:0007669"/>
    <property type="project" value="UniProtKB-SubCell"/>
</dbReference>
<sequence>MPQPVIRHDQPLPTREEADVLLERYFRFATPTYRFLHQPSIERWMSQLLAGAPLSMAEAACALLVCAQSLLYAADGDRHKAGGNDEEDLVRSRFYFDKAKSLLNQEPGPATVVSVQARLAMCLYLLSTFRINECRFTFSLACTILTSIGLHRQSSATHKLDLVTLESRKRTFWCAYVLDDYLSVMLGRPRILRDEDIDQLYPRNIDDRDLLSAEAPEELPQHGNLEAFIAHADLAKLMARNSDLLYPLQPLSESQVFERTDQMLEAVYNWRERLPDFLKPREKTLAGRRNFERQNTVLKLAYAHLRILVTRRCLLMDFSRLGRNTASIEDERAHRAIRECADAIRAVLSTIYELSQRGSLFSAFWFTPYVALVALSTFYVFMIQNSRSSIPPGLFPDIDEWLDKAKLCQAQLAAMSPEGSQMRRHYNLLDRLRQRAEKDAGRVQRAGHGLSNMPPPPAAGFQEQTSATTSTFSQLSEYPSRIRDHTEGLTEHQLHGTSGQTVAQDVQGENMAITTDQFTPLQDDYVSILGWGWENLDTVGFPVDGDIFDFQAC</sequence>
<dbReference type="Pfam" id="PF04082">
    <property type="entry name" value="Fungal_trans"/>
    <property type="match status" value="1"/>
</dbReference>
<evidence type="ECO:0000256" key="3">
    <source>
        <dbReference type="ARBA" id="ARBA00023125"/>
    </source>
</evidence>
<dbReference type="GO" id="GO:0043565">
    <property type="term" value="F:sequence-specific DNA binding"/>
    <property type="evidence" value="ECO:0007669"/>
    <property type="project" value="TreeGrafter"/>
</dbReference>
<evidence type="ECO:0000256" key="4">
    <source>
        <dbReference type="ARBA" id="ARBA00023163"/>
    </source>
</evidence>
<dbReference type="PANTHER" id="PTHR47540">
    <property type="entry name" value="THIAMINE REPRESSIBLE GENES REGULATORY PROTEIN THI5"/>
    <property type="match status" value="1"/>
</dbReference>
<dbReference type="AlphaFoldDB" id="A0AAN6IXI9"/>
<evidence type="ECO:0000259" key="7">
    <source>
        <dbReference type="SMART" id="SM00906"/>
    </source>
</evidence>
<gene>
    <name evidence="8" type="ORF">HRR80_001643</name>
</gene>
<dbReference type="SMART" id="SM00906">
    <property type="entry name" value="Fungal_trans"/>
    <property type="match status" value="1"/>
</dbReference>
<organism evidence="8 9">
    <name type="scientific">Exophiala dermatitidis</name>
    <name type="common">Black yeast-like fungus</name>
    <name type="synonym">Wangiella dermatitidis</name>
    <dbReference type="NCBI Taxonomy" id="5970"/>
    <lineage>
        <taxon>Eukaryota</taxon>
        <taxon>Fungi</taxon>
        <taxon>Dikarya</taxon>
        <taxon>Ascomycota</taxon>
        <taxon>Pezizomycotina</taxon>
        <taxon>Eurotiomycetes</taxon>
        <taxon>Chaetothyriomycetidae</taxon>
        <taxon>Chaetothyriales</taxon>
        <taxon>Herpotrichiellaceae</taxon>
        <taxon>Exophiala</taxon>
    </lineage>
</organism>
<comment type="caution">
    <text evidence="8">The sequence shown here is derived from an EMBL/GenBank/DDBJ whole genome shotgun (WGS) entry which is preliminary data.</text>
</comment>
<evidence type="ECO:0000313" key="8">
    <source>
        <dbReference type="EMBL" id="KAJ8994949.1"/>
    </source>
</evidence>
<reference evidence="8" key="1">
    <citation type="submission" date="2023-01" db="EMBL/GenBank/DDBJ databases">
        <title>Exophiala dermititidis isolated from Cystic Fibrosis Patient.</title>
        <authorList>
            <person name="Kurbessoian T."/>
            <person name="Crocker A."/>
            <person name="Murante D."/>
            <person name="Hogan D.A."/>
            <person name="Stajich J.E."/>
        </authorList>
    </citation>
    <scope>NUCLEOTIDE SEQUENCE</scope>
    <source>
        <strain evidence="8">Ex8</strain>
    </source>
</reference>
<evidence type="ECO:0000256" key="2">
    <source>
        <dbReference type="ARBA" id="ARBA00023015"/>
    </source>
</evidence>
<keyword evidence="3" id="KW-0238">DNA-binding</keyword>
<evidence type="ECO:0000256" key="6">
    <source>
        <dbReference type="SAM" id="Phobius"/>
    </source>
</evidence>
<accession>A0AAN6IXI9</accession>
<dbReference type="GO" id="GO:0045944">
    <property type="term" value="P:positive regulation of transcription by RNA polymerase II"/>
    <property type="evidence" value="ECO:0007669"/>
    <property type="project" value="TreeGrafter"/>
</dbReference>
<dbReference type="CDD" id="cd12148">
    <property type="entry name" value="fungal_TF_MHR"/>
    <property type="match status" value="1"/>
</dbReference>
<proteinExistence type="predicted"/>
<dbReference type="InterPro" id="IPR007219">
    <property type="entry name" value="XnlR_reg_dom"/>
</dbReference>
<dbReference type="GO" id="GO:0008270">
    <property type="term" value="F:zinc ion binding"/>
    <property type="evidence" value="ECO:0007669"/>
    <property type="project" value="InterPro"/>
</dbReference>
<dbReference type="GO" id="GO:0006351">
    <property type="term" value="P:DNA-templated transcription"/>
    <property type="evidence" value="ECO:0007669"/>
    <property type="project" value="InterPro"/>
</dbReference>
<feature type="transmembrane region" description="Helical" evidence="6">
    <location>
        <begin position="360"/>
        <end position="381"/>
    </location>
</feature>
<dbReference type="PANTHER" id="PTHR47540:SF4">
    <property type="entry name" value="TRANSCRIPTION FACTOR RGLT"/>
    <property type="match status" value="1"/>
</dbReference>
<dbReference type="InterPro" id="IPR051711">
    <property type="entry name" value="Stress_Response_Reg"/>
</dbReference>
<evidence type="ECO:0000256" key="1">
    <source>
        <dbReference type="ARBA" id="ARBA00004123"/>
    </source>
</evidence>
<evidence type="ECO:0000313" key="9">
    <source>
        <dbReference type="Proteomes" id="UP001161757"/>
    </source>
</evidence>
<comment type="subcellular location">
    <subcellularLocation>
        <location evidence="1">Nucleus</location>
    </subcellularLocation>
</comment>
<keyword evidence="2" id="KW-0805">Transcription regulation</keyword>